<dbReference type="PANTHER" id="PTHR30400:SF0">
    <property type="entry name" value="BIOSYNTHETIC PEPTIDOGLYCAN TRANSGLYCOSYLASE"/>
    <property type="match status" value="1"/>
</dbReference>
<feature type="domain" description="Glycosyl transferase family 51" evidence="13">
    <location>
        <begin position="103"/>
        <end position="271"/>
    </location>
</feature>
<keyword evidence="15" id="KW-1185">Reference proteome</keyword>
<organism evidence="14 15">
    <name type="scientific">Hallerella succinigenes</name>
    <dbReference type="NCBI Taxonomy" id="1896222"/>
    <lineage>
        <taxon>Bacteria</taxon>
        <taxon>Pseudomonadati</taxon>
        <taxon>Fibrobacterota</taxon>
        <taxon>Fibrobacteria</taxon>
        <taxon>Fibrobacterales</taxon>
        <taxon>Fibrobacteraceae</taxon>
        <taxon>Hallerella</taxon>
    </lineage>
</organism>
<evidence type="ECO:0000256" key="1">
    <source>
        <dbReference type="ARBA" id="ARBA00022475"/>
    </source>
</evidence>
<dbReference type="GO" id="GO:0016020">
    <property type="term" value="C:membrane"/>
    <property type="evidence" value="ECO:0007669"/>
    <property type="project" value="InterPro"/>
</dbReference>
<evidence type="ECO:0000256" key="6">
    <source>
        <dbReference type="ARBA" id="ARBA00022960"/>
    </source>
</evidence>
<feature type="region of interest" description="Disordered" evidence="11">
    <location>
        <begin position="284"/>
        <end position="303"/>
    </location>
</feature>
<dbReference type="Gene3D" id="1.10.3810.10">
    <property type="entry name" value="Biosynthetic peptidoglycan transglycosylase-like"/>
    <property type="match status" value="1"/>
</dbReference>
<dbReference type="Proteomes" id="UP000231134">
    <property type="component" value="Unassembled WGS sequence"/>
</dbReference>
<dbReference type="EMBL" id="PGEX01000001">
    <property type="protein sequence ID" value="PJJ42589.1"/>
    <property type="molecule type" value="Genomic_DNA"/>
</dbReference>
<keyword evidence="8 12" id="KW-1133">Transmembrane helix</keyword>
<evidence type="ECO:0000256" key="2">
    <source>
        <dbReference type="ARBA" id="ARBA00022519"/>
    </source>
</evidence>
<keyword evidence="4" id="KW-0808">Transferase</keyword>
<dbReference type="OrthoDB" id="9766909at2"/>
<evidence type="ECO:0000256" key="10">
    <source>
        <dbReference type="ARBA" id="ARBA00023316"/>
    </source>
</evidence>
<dbReference type="RefSeq" id="WP_157798056.1">
    <property type="nucleotide sequence ID" value="NZ_JAQXKX010000043.1"/>
</dbReference>
<evidence type="ECO:0000259" key="13">
    <source>
        <dbReference type="Pfam" id="PF00912"/>
    </source>
</evidence>
<proteinExistence type="predicted"/>
<dbReference type="GO" id="GO:0009252">
    <property type="term" value="P:peptidoglycan biosynthetic process"/>
    <property type="evidence" value="ECO:0007669"/>
    <property type="project" value="UniProtKB-KW"/>
</dbReference>
<dbReference type="GO" id="GO:0009274">
    <property type="term" value="C:peptidoglycan-based cell wall"/>
    <property type="evidence" value="ECO:0007669"/>
    <property type="project" value="InterPro"/>
</dbReference>
<feature type="transmembrane region" description="Helical" evidence="12">
    <location>
        <begin position="45"/>
        <end position="66"/>
    </location>
</feature>
<evidence type="ECO:0000256" key="9">
    <source>
        <dbReference type="ARBA" id="ARBA00023136"/>
    </source>
</evidence>
<dbReference type="InterPro" id="IPR011812">
    <property type="entry name" value="Pep_trsgly"/>
</dbReference>
<dbReference type="InterPro" id="IPR023346">
    <property type="entry name" value="Lysozyme-like_dom_sf"/>
</dbReference>
<dbReference type="GO" id="GO:0008360">
    <property type="term" value="P:regulation of cell shape"/>
    <property type="evidence" value="ECO:0007669"/>
    <property type="project" value="UniProtKB-KW"/>
</dbReference>
<dbReference type="InterPro" id="IPR001264">
    <property type="entry name" value="Glyco_trans_51"/>
</dbReference>
<keyword evidence="9 12" id="KW-0472">Membrane</keyword>
<dbReference type="Pfam" id="PF00912">
    <property type="entry name" value="Transgly"/>
    <property type="match status" value="1"/>
</dbReference>
<dbReference type="GO" id="GO:0071555">
    <property type="term" value="P:cell wall organization"/>
    <property type="evidence" value="ECO:0007669"/>
    <property type="project" value="UniProtKB-KW"/>
</dbReference>
<sequence length="303" mass="34496">MKPSQLKQKIVDFWKSLPQGLRTALSVIACALKWIYRIVDRLVRIALLGLMLYAIAFTVVMSVLLYKGFVYCYDIYDNVKQLEFTNPEMSRYMEALVDSNPATQIKHRFVPLDSISPYLRKAVIASEDAGFYYHPGFDVRAIAEALDANRYYGKTKFGASTITQQLAKNLFLSSERSWERKFKELAYALLMEKILGKDRILELYLNYAQWGPNIFGCEMASQAYFKKSAYKLNLDQSINMAAVLASPGKHNPNGRYSRFMASRRSVIYQNMFPRRDSLKVDSLKALNTPPDSSAASGETSVSN</sequence>
<keyword evidence="7" id="KW-0573">Peptidoglycan synthesis</keyword>
<evidence type="ECO:0000256" key="8">
    <source>
        <dbReference type="ARBA" id="ARBA00022989"/>
    </source>
</evidence>
<dbReference type="InterPro" id="IPR036950">
    <property type="entry name" value="PBP_transglycosylase"/>
</dbReference>
<protein>
    <submittedName>
        <fullName evidence="14">Monofunctional biosynthetic peptidoglycan transglycosylase</fullName>
    </submittedName>
</protein>
<name>A0A2M9AA52_9BACT</name>
<accession>A0A2M9AA52</accession>
<evidence type="ECO:0000256" key="7">
    <source>
        <dbReference type="ARBA" id="ARBA00022984"/>
    </source>
</evidence>
<reference evidence="14 15" key="1">
    <citation type="submission" date="2017-11" db="EMBL/GenBank/DDBJ databases">
        <title>Animal gut microbial communities from fecal samples from Wisconsin, USA.</title>
        <authorList>
            <person name="Neumann A."/>
        </authorList>
    </citation>
    <scope>NUCLEOTIDE SEQUENCE [LARGE SCALE GENOMIC DNA]</scope>
    <source>
        <strain evidence="14 15">UWS3</strain>
    </source>
</reference>
<keyword evidence="5 12" id="KW-0812">Transmembrane</keyword>
<evidence type="ECO:0000256" key="12">
    <source>
        <dbReference type="SAM" id="Phobius"/>
    </source>
</evidence>
<evidence type="ECO:0000256" key="11">
    <source>
        <dbReference type="SAM" id="MobiDB-lite"/>
    </source>
</evidence>
<comment type="caution">
    <text evidence="14">The sequence shown here is derived from an EMBL/GenBank/DDBJ whole genome shotgun (WGS) entry which is preliminary data.</text>
</comment>
<dbReference type="SUPFAM" id="SSF53955">
    <property type="entry name" value="Lysozyme-like"/>
    <property type="match status" value="1"/>
</dbReference>
<keyword evidence="6" id="KW-0133">Cell shape</keyword>
<evidence type="ECO:0000256" key="3">
    <source>
        <dbReference type="ARBA" id="ARBA00022676"/>
    </source>
</evidence>
<keyword evidence="2" id="KW-0997">Cell inner membrane</keyword>
<evidence type="ECO:0000256" key="4">
    <source>
        <dbReference type="ARBA" id="ARBA00022679"/>
    </source>
</evidence>
<dbReference type="NCBIfam" id="TIGR02070">
    <property type="entry name" value="mono_pep_trsgly"/>
    <property type="match status" value="1"/>
</dbReference>
<keyword evidence="3" id="KW-0328">Glycosyltransferase</keyword>
<dbReference type="AlphaFoldDB" id="A0A2M9AA52"/>
<dbReference type="GO" id="GO:0016763">
    <property type="term" value="F:pentosyltransferase activity"/>
    <property type="evidence" value="ECO:0007669"/>
    <property type="project" value="InterPro"/>
</dbReference>
<evidence type="ECO:0000313" key="14">
    <source>
        <dbReference type="EMBL" id="PJJ42589.1"/>
    </source>
</evidence>
<evidence type="ECO:0000313" key="15">
    <source>
        <dbReference type="Proteomes" id="UP000231134"/>
    </source>
</evidence>
<dbReference type="PANTHER" id="PTHR30400">
    <property type="entry name" value="MONOFUNCTIONAL BIOSYNTHETIC PEPTIDOGLYCAN TRANSGLYCOSYLASE"/>
    <property type="match status" value="1"/>
</dbReference>
<gene>
    <name evidence="14" type="ORF">BGX16_2624</name>
</gene>
<evidence type="ECO:0000256" key="5">
    <source>
        <dbReference type="ARBA" id="ARBA00022692"/>
    </source>
</evidence>
<keyword evidence="1" id="KW-1003">Cell membrane</keyword>
<feature type="compositionally biased region" description="Polar residues" evidence="11">
    <location>
        <begin position="289"/>
        <end position="303"/>
    </location>
</feature>
<keyword evidence="10" id="KW-0961">Cell wall biogenesis/degradation</keyword>